<dbReference type="Proteomes" id="UP000886998">
    <property type="component" value="Unassembled WGS sequence"/>
</dbReference>
<accession>A0A8X6MDQ6</accession>
<evidence type="ECO:0000313" key="2">
    <source>
        <dbReference type="Proteomes" id="UP000886998"/>
    </source>
</evidence>
<protein>
    <submittedName>
        <fullName evidence="1">Uncharacterized protein</fullName>
    </submittedName>
</protein>
<comment type="caution">
    <text evidence="1">The sequence shown here is derived from an EMBL/GenBank/DDBJ whole genome shotgun (WGS) entry which is preliminary data.</text>
</comment>
<dbReference type="EMBL" id="BMAV01026309">
    <property type="protein sequence ID" value="GFS49211.1"/>
    <property type="molecule type" value="Genomic_DNA"/>
</dbReference>
<sequence>MLIAFSLMKLNSDPVSSNALNKNEPPSLLYSKTFAVELFWANEFHIQRYSERTSYSKSLLPYRKRIGAFYVPVTKSCLSQQHIYTLKVRA</sequence>
<organism evidence="1 2">
    <name type="scientific">Trichonephila inaurata madagascariensis</name>
    <dbReference type="NCBI Taxonomy" id="2747483"/>
    <lineage>
        <taxon>Eukaryota</taxon>
        <taxon>Metazoa</taxon>
        <taxon>Ecdysozoa</taxon>
        <taxon>Arthropoda</taxon>
        <taxon>Chelicerata</taxon>
        <taxon>Arachnida</taxon>
        <taxon>Araneae</taxon>
        <taxon>Araneomorphae</taxon>
        <taxon>Entelegynae</taxon>
        <taxon>Araneoidea</taxon>
        <taxon>Nephilidae</taxon>
        <taxon>Trichonephila</taxon>
        <taxon>Trichonephila inaurata</taxon>
    </lineage>
</organism>
<keyword evidence="2" id="KW-1185">Reference proteome</keyword>
<evidence type="ECO:0000313" key="1">
    <source>
        <dbReference type="EMBL" id="GFS49211.1"/>
    </source>
</evidence>
<reference evidence="1" key="1">
    <citation type="submission" date="2020-08" db="EMBL/GenBank/DDBJ databases">
        <title>Multicomponent nature underlies the extraordinary mechanical properties of spider dragline silk.</title>
        <authorList>
            <person name="Kono N."/>
            <person name="Nakamura H."/>
            <person name="Mori M."/>
            <person name="Yoshida Y."/>
            <person name="Ohtoshi R."/>
            <person name="Malay A.D."/>
            <person name="Moran D.A.P."/>
            <person name="Tomita M."/>
            <person name="Numata K."/>
            <person name="Arakawa K."/>
        </authorList>
    </citation>
    <scope>NUCLEOTIDE SEQUENCE</scope>
</reference>
<name>A0A8X6MDQ6_9ARAC</name>
<dbReference type="AlphaFoldDB" id="A0A8X6MDQ6"/>
<gene>
    <name evidence="1" type="ORF">TNIN_490321</name>
</gene>
<proteinExistence type="predicted"/>